<reference evidence="2 3" key="1">
    <citation type="journal article" date="2013" name="PLoS ONE">
        <title>Genomic Adaptation of the Lactobacillus casei Group.</title>
        <authorList>
            <person name="Toh H."/>
            <person name="Oshima K."/>
            <person name="Nakano A."/>
            <person name="Takahata M."/>
            <person name="Murakami M."/>
            <person name="Takaki T."/>
            <person name="Nishiyama H."/>
            <person name="Igimi S."/>
            <person name="Hattori M."/>
            <person name="Morita H."/>
        </authorList>
    </citation>
    <scope>NUCLEOTIDE SEQUENCE [LARGE SCALE GENOMIC DNA]</scope>
    <source>
        <strain evidence="2 3">ATCC 393</strain>
    </source>
</reference>
<organism evidence="2 3">
    <name type="scientific">Lacticaseibacillus casei DSM 20011 = JCM 1134 = ATCC 393</name>
    <dbReference type="NCBI Taxonomy" id="1423732"/>
    <lineage>
        <taxon>Bacteria</taxon>
        <taxon>Bacillati</taxon>
        <taxon>Bacillota</taxon>
        <taxon>Bacilli</taxon>
        <taxon>Lactobacillales</taxon>
        <taxon>Lactobacillaceae</taxon>
        <taxon>Lacticaseibacillus</taxon>
    </lineage>
</organism>
<keyword evidence="1" id="KW-0472">Membrane</keyword>
<protein>
    <submittedName>
        <fullName evidence="2">Uncharacterized protein</fullName>
    </submittedName>
</protein>
<dbReference type="RefSeq" id="WP_107750274.1">
    <property type="nucleotide sequence ID" value="NZ_AP012544.1"/>
</dbReference>
<evidence type="ECO:0000313" key="2">
    <source>
        <dbReference type="EMBL" id="BAN74512.1"/>
    </source>
</evidence>
<dbReference type="EMBL" id="AP012544">
    <property type="protein sequence ID" value="BAN74512.1"/>
    <property type="molecule type" value="Genomic_DNA"/>
</dbReference>
<name>A0AAD1ESQ2_LACCA</name>
<dbReference type="GeneID" id="45550110"/>
<evidence type="ECO:0000313" key="3">
    <source>
        <dbReference type="Proteomes" id="UP000015560"/>
    </source>
</evidence>
<proteinExistence type="predicted"/>
<dbReference type="Proteomes" id="UP000015560">
    <property type="component" value="Chromosome"/>
</dbReference>
<keyword evidence="1" id="KW-0812">Transmembrane</keyword>
<accession>A0AAD1ESQ2</accession>
<sequence>MVDIFVWLMSHQITLAALCLATLAGIFIGALIQFLEDNKKATQRANAK</sequence>
<feature type="transmembrane region" description="Helical" evidence="1">
    <location>
        <begin position="12"/>
        <end position="35"/>
    </location>
</feature>
<gene>
    <name evidence="2" type="ORF">LBCZ_1344</name>
</gene>
<keyword evidence="1" id="KW-1133">Transmembrane helix</keyword>
<dbReference type="AlphaFoldDB" id="A0AAD1ESQ2"/>
<evidence type="ECO:0000256" key="1">
    <source>
        <dbReference type="SAM" id="Phobius"/>
    </source>
</evidence>